<dbReference type="Proteomes" id="UP000481153">
    <property type="component" value="Unassembled WGS sequence"/>
</dbReference>
<comment type="caution">
    <text evidence="1">The sequence shown here is derived from an EMBL/GenBank/DDBJ whole genome shotgun (WGS) entry which is preliminary data.</text>
</comment>
<evidence type="ECO:0000313" key="1">
    <source>
        <dbReference type="EMBL" id="KAF0726669.1"/>
    </source>
</evidence>
<reference evidence="1 2" key="1">
    <citation type="submission" date="2019-07" db="EMBL/GenBank/DDBJ databases">
        <title>Genomics analysis of Aphanomyces spp. identifies a new class of oomycete effector associated with host adaptation.</title>
        <authorList>
            <person name="Gaulin E."/>
        </authorList>
    </citation>
    <scope>NUCLEOTIDE SEQUENCE [LARGE SCALE GENOMIC DNA]</scope>
    <source>
        <strain evidence="1 2">ATCC 201684</strain>
    </source>
</reference>
<evidence type="ECO:0000313" key="2">
    <source>
        <dbReference type="Proteomes" id="UP000481153"/>
    </source>
</evidence>
<protein>
    <submittedName>
        <fullName evidence="1">Uncharacterized protein</fullName>
    </submittedName>
</protein>
<dbReference type="VEuPathDB" id="FungiDB:AeMF1_019375"/>
<keyword evidence="2" id="KW-1185">Reference proteome</keyword>
<proteinExistence type="predicted"/>
<gene>
    <name evidence="1" type="ORF">Ae201684_015069</name>
</gene>
<name>A0A6G0WHL2_9STRA</name>
<dbReference type="AlphaFoldDB" id="A0A6G0WHL2"/>
<dbReference type="EMBL" id="VJMJ01000210">
    <property type="protein sequence ID" value="KAF0726669.1"/>
    <property type="molecule type" value="Genomic_DNA"/>
</dbReference>
<organism evidence="1 2">
    <name type="scientific">Aphanomyces euteiches</name>
    <dbReference type="NCBI Taxonomy" id="100861"/>
    <lineage>
        <taxon>Eukaryota</taxon>
        <taxon>Sar</taxon>
        <taxon>Stramenopiles</taxon>
        <taxon>Oomycota</taxon>
        <taxon>Saprolegniomycetes</taxon>
        <taxon>Saprolegniales</taxon>
        <taxon>Verrucalvaceae</taxon>
        <taxon>Aphanomyces</taxon>
    </lineage>
</organism>
<accession>A0A6G0WHL2</accession>
<sequence length="429" mass="47403">MITSHGKVLLYTLESLTSLKGDALVVQYSRAKNDQEGVHCQPHRVFANPHCPEICPILSLAVLVFTRGAQRDDSSTLLFGPNAKERFSAWLSKICHGYKDEILGLGLSVDEIGTHSFRKGVASELSSNPGGPNPVSVYLRAGWTLGPVQGRYIFTGSGGDQFVGRAAAGLDVNTPQFATLPPHFDGRGLTVDEWELILPGYSTWYPNWLQSALEKSHPFYSCALWRSNIISSLKSRVQCGVIHNTTTGMRASGIPPHVLLSHQLSFVQNELQNVIKTIREMPQLIATSVNDQLQNYQRNPLSIDSMNDILCQIRTAILKDIVSSTSPSTDSAESQGSSANSGLMFLPQTPTQYVSCPTGKISDMWLLWWKGVPEKSQPPLRLLRPKDFEKNADRVNLSKLRRVIEHVTKLGQLNVPILSLFQEALPLSF</sequence>